<keyword evidence="6" id="KW-1185">Reference proteome</keyword>
<protein>
    <recommendedName>
        <fullName evidence="4">NOPS domain-containing protein</fullName>
    </recommendedName>
</protein>
<evidence type="ECO:0000313" key="5">
    <source>
        <dbReference type="EMBL" id="PIO28055.1"/>
    </source>
</evidence>
<name>A0A2G9RJW8_AQUCT</name>
<dbReference type="Proteomes" id="UP000228934">
    <property type="component" value="Unassembled WGS sequence"/>
</dbReference>
<dbReference type="Gene3D" id="6.10.250.1170">
    <property type="match status" value="1"/>
</dbReference>
<dbReference type="InterPro" id="IPR012975">
    <property type="entry name" value="NOPS"/>
</dbReference>
<reference evidence="6" key="1">
    <citation type="journal article" date="2017" name="Nat. Commun.">
        <title>The North American bullfrog draft genome provides insight into hormonal regulation of long noncoding RNA.</title>
        <authorList>
            <person name="Hammond S.A."/>
            <person name="Warren R.L."/>
            <person name="Vandervalk B.P."/>
            <person name="Kucuk E."/>
            <person name="Khan H."/>
            <person name="Gibb E.A."/>
            <person name="Pandoh P."/>
            <person name="Kirk H."/>
            <person name="Zhao Y."/>
            <person name="Jones M."/>
            <person name="Mungall A.J."/>
            <person name="Coope R."/>
            <person name="Pleasance S."/>
            <person name="Moore R.A."/>
            <person name="Holt R.A."/>
            <person name="Round J.M."/>
            <person name="Ohora S."/>
            <person name="Walle B.V."/>
            <person name="Veldhoen N."/>
            <person name="Helbing C.C."/>
            <person name="Birol I."/>
        </authorList>
    </citation>
    <scope>NUCLEOTIDE SEQUENCE [LARGE SCALE GENOMIC DNA]</scope>
</reference>
<gene>
    <name evidence="5" type="ORF">AB205_0189350</name>
</gene>
<dbReference type="AlphaFoldDB" id="A0A2G9RJW8"/>
<keyword evidence="2" id="KW-0694">RNA-binding</keyword>
<evidence type="ECO:0000256" key="3">
    <source>
        <dbReference type="SAM" id="MobiDB-lite"/>
    </source>
</evidence>
<feature type="domain" description="NOPS" evidence="4">
    <location>
        <begin position="88"/>
        <end position="111"/>
    </location>
</feature>
<evidence type="ECO:0000313" key="6">
    <source>
        <dbReference type="Proteomes" id="UP000228934"/>
    </source>
</evidence>
<dbReference type="OrthoDB" id="10067824at2759"/>
<dbReference type="EMBL" id="KV940986">
    <property type="protein sequence ID" value="PIO28055.1"/>
    <property type="molecule type" value="Genomic_DNA"/>
</dbReference>
<evidence type="ECO:0000256" key="2">
    <source>
        <dbReference type="ARBA" id="ARBA00022884"/>
    </source>
</evidence>
<evidence type="ECO:0000259" key="4">
    <source>
        <dbReference type="Pfam" id="PF08075"/>
    </source>
</evidence>
<feature type="region of interest" description="Disordered" evidence="3">
    <location>
        <begin position="176"/>
        <end position="195"/>
    </location>
</feature>
<keyword evidence="1" id="KW-0677">Repeat</keyword>
<organism evidence="5 6">
    <name type="scientific">Aquarana catesbeiana</name>
    <name type="common">American bullfrog</name>
    <name type="synonym">Rana catesbeiana</name>
    <dbReference type="NCBI Taxonomy" id="8400"/>
    <lineage>
        <taxon>Eukaryota</taxon>
        <taxon>Metazoa</taxon>
        <taxon>Chordata</taxon>
        <taxon>Craniata</taxon>
        <taxon>Vertebrata</taxon>
        <taxon>Euteleostomi</taxon>
        <taxon>Amphibia</taxon>
        <taxon>Batrachia</taxon>
        <taxon>Anura</taxon>
        <taxon>Neobatrachia</taxon>
        <taxon>Ranoidea</taxon>
        <taxon>Ranidae</taxon>
        <taxon>Aquarana</taxon>
    </lineage>
</organism>
<sequence length="278" mass="31818">MSTEMLQSGAWLWRGPLEVRSPATGPLTKRGMLHTVRNPTAALISPLTVQTKHWSNAGEGAGTVCDVRAEWREDDGSVNSGGTRSPPREREEPPRFAQPGTFEFEYASRWKALYEMEKQQREQVDRNIREAKEKLETEMEAARHEHQLMLMRQDLMRRQEELRRLEELRNQELQKRKQFHMRHEEEQRRREEEMIRQREQEDLRRQEGFKAAYMDTVNAYNPAPAGTQGPPPMMGMSMNNRATVSSPSMGPGASMGSEGTASLGAAMMPDNGAVVMYL</sequence>
<dbReference type="Pfam" id="PF08075">
    <property type="entry name" value="NOPS"/>
    <property type="match status" value="1"/>
</dbReference>
<evidence type="ECO:0000256" key="1">
    <source>
        <dbReference type="ARBA" id="ARBA00022737"/>
    </source>
</evidence>
<dbReference type="PANTHER" id="PTHR23189">
    <property type="entry name" value="RNA RECOGNITION MOTIF-CONTAINING"/>
    <property type="match status" value="1"/>
</dbReference>
<accession>A0A2G9RJW8</accession>
<proteinExistence type="predicted"/>
<dbReference type="GO" id="GO:0003723">
    <property type="term" value="F:RNA binding"/>
    <property type="evidence" value="ECO:0007669"/>
    <property type="project" value="UniProtKB-KW"/>
</dbReference>
<feature type="region of interest" description="Disordered" evidence="3">
    <location>
        <begin position="72"/>
        <end position="98"/>
    </location>
</feature>